<keyword evidence="2" id="KW-1185">Reference proteome</keyword>
<dbReference type="EMBL" id="JAINVV010000004">
    <property type="protein sequence ID" value="MBY8822433.1"/>
    <property type="molecule type" value="Genomic_DNA"/>
</dbReference>
<dbReference type="Pfam" id="PF11066">
    <property type="entry name" value="DUF2867"/>
    <property type="match status" value="1"/>
</dbReference>
<gene>
    <name evidence="1" type="ORF">K7G82_09030</name>
</gene>
<dbReference type="Proteomes" id="UP000706039">
    <property type="component" value="Unassembled WGS sequence"/>
</dbReference>
<proteinExistence type="predicted"/>
<evidence type="ECO:0000313" key="2">
    <source>
        <dbReference type="Proteomes" id="UP000706039"/>
    </source>
</evidence>
<protein>
    <submittedName>
        <fullName evidence="1">DUF2867 domain-containing protein</fullName>
    </submittedName>
</protein>
<comment type="caution">
    <text evidence="1">The sequence shown here is derived from an EMBL/GenBank/DDBJ whole genome shotgun (WGS) entry which is preliminary data.</text>
</comment>
<organism evidence="1 2">
    <name type="scientific">Sphingomonas colocasiae</name>
    <dbReference type="NCBI Taxonomy" id="1848973"/>
    <lineage>
        <taxon>Bacteria</taxon>
        <taxon>Pseudomonadati</taxon>
        <taxon>Pseudomonadota</taxon>
        <taxon>Alphaproteobacteria</taxon>
        <taxon>Sphingomonadales</taxon>
        <taxon>Sphingomonadaceae</taxon>
        <taxon>Sphingomonas</taxon>
    </lineage>
</organism>
<accession>A0ABS7PME9</accession>
<dbReference type="RefSeq" id="WP_222989515.1">
    <property type="nucleotide sequence ID" value="NZ_JAINVV010000004.1"/>
</dbReference>
<name>A0ABS7PME9_9SPHN</name>
<sequence length="175" mass="19161">MASPTTPHAISPPPESALAPDYAGANLTDAYAIILPQGTTRDIDSLAKAILAHPAPWVGVLMRIRDAVMGMLGIKTAKQIRAATSSQDRDRIDFFPVISRSPHELIVGEDDRHLDFRTSVLIRADEHDAAAVAIVTTVVRCHNRLGRLYLAAIRPFHIVIVKAYLRRAAMRGWPA</sequence>
<reference evidence="1 2" key="1">
    <citation type="submission" date="2021-08" db="EMBL/GenBank/DDBJ databases">
        <authorList>
            <person name="Tuo L."/>
        </authorList>
    </citation>
    <scope>NUCLEOTIDE SEQUENCE [LARGE SCALE GENOMIC DNA]</scope>
    <source>
        <strain evidence="1 2">JCM 31229</strain>
    </source>
</reference>
<evidence type="ECO:0000313" key="1">
    <source>
        <dbReference type="EMBL" id="MBY8822433.1"/>
    </source>
</evidence>
<dbReference type="InterPro" id="IPR021295">
    <property type="entry name" value="DUF2867"/>
</dbReference>